<dbReference type="GO" id="GO:0003677">
    <property type="term" value="F:DNA binding"/>
    <property type="evidence" value="ECO:0007669"/>
    <property type="project" value="UniProtKB-KW"/>
</dbReference>
<dbReference type="RefSeq" id="WP_180549702.1">
    <property type="nucleotide sequence ID" value="NZ_JACCKX010000001.1"/>
</dbReference>
<keyword evidence="1" id="KW-0238">DNA-binding</keyword>
<sequence>METLLGNRWLIWTGLIPNFSHGIGWLSENPLAGDVIPGADGARKVRWASQGRGKRGGARLIYFNVLDDGYIVLIAAYTKSVRENLPTKAIRKAK</sequence>
<comment type="caution">
    <text evidence="1">The sequence shown here is derived from an EMBL/GenBank/DDBJ whole genome shotgun (WGS) entry which is preliminary data.</text>
</comment>
<name>A0A853ILQ0_9BURK</name>
<keyword evidence="2" id="KW-1185">Reference proteome</keyword>
<dbReference type="AlphaFoldDB" id="A0A853ILQ0"/>
<organism evidence="1 2">
    <name type="scientific">Ottowia beijingensis</name>
    <dbReference type="NCBI Taxonomy" id="1207057"/>
    <lineage>
        <taxon>Bacteria</taxon>
        <taxon>Pseudomonadati</taxon>
        <taxon>Pseudomonadota</taxon>
        <taxon>Betaproteobacteria</taxon>
        <taxon>Burkholderiales</taxon>
        <taxon>Comamonadaceae</taxon>
        <taxon>Ottowia</taxon>
    </lineage>
</organism>
<accession>A0A853ILQ0</accession>
<evidence type="ECO:0000313" key="1">
    <source>
        <dbReference type="EMBL" id="NZA01202.1"/>
    </source>
</evidence>
<dbReference type="Proteomes" id="UP000589716">
    <property type="component" value="Unassembled WGS sequence"/>
</dbReference>
<dbReference type="EMBL" id="JACCKX010000001">
    <property type="protein sequence ID" value="NZA01202.1"/>
    <property type="molecule type" value="Genomic_DNA"/>
</dbReference>
<reference evidence="1 2" key="1">
    <citation type="submission" date="2020-07" db="EMBL/GenBank/DDBJ databases">
        <authorList>
            <person name="Maaloum M."/>
        </authorList>
    </citation>
    <scope>NUCLEOTIDE SEQUENCE [LARGE SCALE GENOMIC DNA]</scope>
    <source>
        <strain evidence="1 2">GCS-AN-3</strain>
    </source>
</reference>
<protein>
    <submittedName>
        <fullName evidence="1">DNA-binding protein</fullName>
    </submittedName>
</protein>
<proteinExistence type="predicted"/>
<evidence type="ECO:0000313" key="2">
    <source>
        <dbReference type="Proteomes" id="UP000589716"/>
    </source>
</evidence>
<gene>
    <name evidence="1" type="ORF">H0I39_04425</name>
</gene>